<reference evidence="3" key="1">
    <citation type="journal article" date="2019" name="Int. J. Syst. Evol. Microbiol.">
        <title>The Global Catalogue of Microorganisms (GCM) 10K type strain sequencing project: providing services to taxonomists for standard genome sequencing and annotation.</title>
        <authorList>
            <consortium name="The Broad Institute Genomics Platform"/>
            <consortium name="The Broad Institute Genome Sequencing Center for Infectious Disease"/>
            <person name="Wu L."/>
            <person name="Ma J."/>
        </authorList>
    </citation>
    <scope>NUCLEOTIDE SEQUENCE [LARGE SCALE GENOMIC DNA]</scope>
    <source>
        <strain evidence="3">CCUG 62974</strain>
    </source>
</reference>
<evidence type="ECO:0000313" key="2">
    <source>
        <dbReference type="EMBL" id="MFD0887654.1"/>
    </source>
</evidence>
<dbReference type="Proteomes" id="UP001597024">
    <property type="component" value="Unassembled WGS sequence"/>
</dbReference>
<proteinExistence type="predicted"/>
<organism evidence="2 3">
    <name type="scientific">Streptosporangium algeriense</name>
    <dbReference type="NCBI Taxonomy" id="1682748"/>
    <lineage>
        <taxon>Bacteria</taxon>
        <taxon>Bacillati</taxon>
        <taxon>Actinomycetota</taxon>
        <taxon>Actinomycetes</taxon>
        <taxon>Streptosporangiales</taxon>
        <taxon>Streptosporangiaceae</taxon>
        <taxon>Streptosporangium</taxon>
    </lineage>
</organism>
<dbReference type="InterPro" id="IPR007804">
    <property type="entry name" value="GvpG"/>
</dbReference>
<protein>
    <submittedName>
        <fullName evidence="2">Gas vesicle protein GvpG</fullName>
    </submittedName>
</protein>
<accession>A0ABW3DWW1</accession>
<evidence type="ECO:0000313" key="3">
    <source>
        <dbReference type="Proteomes" id="UP001597024"/>
    </source>
</evidence>
<name>A0ABW3DWW1_9ACTN</name>
<keyword evidence="3" id="KW-1185">Reference proteome</keyword>
<comment type="caution">
    <text evidence="2">The sequence shown here is derived from an EMBL/GenBank/DDBJ whole genome shotgun (WGS) entry which is preliminary data.</text>
</comment>
<feature type="region of interest" description="Disordered" evidence="1">
    <location>
        <begin position="75"/>
        <end position="95"/>
    </location>
</feature>
<dbReference type="Pfam" id="PF05120">
    <property type="entry name" value="GvpG"/>
    <property type="match status" value="1"/>
</dbReference>
<sequence length="95" mass="10223">MDLFGLTLGLPFAPIRGLIRLAELIEEQVELETRSPAGVRRRLEEIAEARRAGLMTEEEETEAVTRVLGRLTAQPGTAVPGDGKITAVPGDGERG</sequence>
<dbReference type="EMBL" id="JBHTHX010001009">
    <property type="protein sequence ID" value="MFD0887654.1"/>
    <property type="molecule type" value="Genomic_DNA"/>
</dbReference>
<gene>
    <name evidence="2" type="ORF">ACFQ08_24195</name>
</gene>
<evidence type="ECO:0000256" key="1">
    <source>
        <dbReference type="SAM" id="MobiDB-lite"/>
    </source>
</evidence>